<evidence type="ECO:0000256" key="1">
    <source>
        <dbReference type="SAM" id="MobiDB-lite"/>
    </source>
</evidence>
<evidence type="ECO:0000313" key="2">
    <source>
        <dbReference type="EMBL" id="KAJ7777841.1"/>
    </source>
</evidence>
<accession>A0AAD7K3V3</accession>
<dbReference type="Proteomes" id="UP001215280">
    <property type="component" value="Unassembled WGS sequence"/>
</dbReference>
<proteinExistence type="predicted"/>
<keyword evidence="3" id="KW-1185">Reference proteome</keyword>
<feature type="region of interest" description="Disordered" evidence="1">
    <location>
        <begin position="1"/>
        <end position="27"/>
    </location>
</feature>
<organism evidence="2 3">
    <name type="scientific">Mycena maculata</name>
    <dbReference type="NCBI Taxonomy" id="230809"/>
    <lineage>
        <taxon>Eukaryota</taxon>
        <taxon>Fungi</taxon>
        <taxon>Dikarya</taxon>
        <taxon>Basidiomycota</taxon>
        <taxon>Agaricomycotina</taxon>
        <taxon>Agaricomycetes</taxon>
        <taxon>Agaricomycetidae</taxon>
        <taxon>Agaricales</taxon>
        <taxon>Marasmiineae</taxon>
        <taxon>Mycenaceae</taxon>
        <taxon>Mycena</taxon>
    </lineage>
</organism>
<name>A0AAD7K3V3_9AGAR</name>
<protein>
    <submittedName>
        <fullName evidence="2">Uncharacterized protein</fullName>
    </submittedName>
</protein>
<evidence type="ECO:0000313" key="3">
    <source>
        <dbReference type="Proteomes" id="UP001215280"/>
    </source>
</evidence>
<feature type="compositionally biased region" description="Basic residues" evidence="1">
    <location>
        <begin position="1"/>
        <end position="14"/>
    </location>
</feature>
<comment type="caution">
    <text evidence="2">The sequence shown here is derived from an EMBL/GenBank/DDBJ whole genome shotgun (WGS) entry which is preliminary data.</text>
</comment>
<feature type="region of interest" description="Disordered" evidence="1">
    <location>
        <begin position="135"/>
        <end position="163"/>
    </location>
</feature>
<gene>
    <name evidence="2" type="ORF">DFH07DRAFT_766074</name>
</gene>
<feature type="compositionally biased region" description="Gly residues" evidence="1">
    <location>
        <begin position="15"/>
        <end position="27"/>
    </location>
</feature>
<dbReference type="EMBL" id="JARJLG010000009">
    <property type="protein sequence ID" value="KAJ7777841.1"/>
    <property type="molecule type" value="Genomic_DNA"/>
</dbReference>
<reference evidence="2" key="1">
    <citation type="submission" date="2023-03" db="EMBL/GenBank/DDBJ databases">
        <title>Massive genome expansion in bonnet fungi (Mycena s.s.) driven by repeated elements and novel gene families across ecological guilds.</title>
        <authorList>
            <consortium name="Lawrence Berkeley National Laboratory"/>
            <person name="Harder C.B."/>
            <person name="Miyauchi S."/>
            <person name="Viragh M."/>
            <person name="Kuo A."/>
            <person name="Thoen E."/>
            <person name="Andreopoulos B."/>
            <person name="Lu D."/>
            <person name="Skrede I."/>
            <person name="Drula E."/>
            <person name="Henrissat B."/>
            <person name="Morin E."/>
            <person name="Kohler A."/>
            <person name="Barry K."/>
            <person name="LaButti K."/>
            <person name="Morin E."/>
            <person name="Salamov A."/>
            <person name="Lipzen A."/>
            <person name="Mereny Z."/>
            <person name="Hegedus B."/>
            <person name="Baldrian P."/>
            <person name="Stursova M."/>
            <person name="Weitz H."/>
            <person name="Taylor A."/>
            <person name="Grigoriev I.V."/>
            <person name="Nagy L.G."/>
            <person name="Martin F."/>
            <person name="Kauserud H."/>
        </authorList>
    </citation>
    <scope>NUCLEOTIDE SEQUENCE</scope>
    <source>
        <strain evidence="2">CBHHK188m</strain>
    </source>
</reference>
<sequence length="392" mass="42856">MPPSPTRRRVHAGTRGHGGQMPAGEGGVGGRSGSKCGDCVYAAAAALGHVQDAWRPCTCKVSASVAMQQRSSSWHRTISQPKGKKTKMKKVYDWLCVYGTHGSIGWCGMVYRSSCAWRCWGLGLASVEVSRCRSGRQHSMERGARATHSRSTQSVQTKTRRLDLGLDLDTASSSGSCRPLSASCSAASARGGRGVGAHCGPPLEHERGHGGGAVDVNDAADMDERSGTSVLHPHRNDHGVASGSSGGRIWSCREVQYVSESEHTDRLNGIHLDLRMGSQLARIKQEFPRSTDLQSQTCWEHTHMKDKTNKIERWMDTLVSGLVLTELVNWAAGLKSRGRYNIQVLRGLYLLTRHGHGPARGSQGHKALFCKMVRFSLTVQAQWCAHFKLRYR</sequence>
<dbReference type="AlphaFoldDB" id="A0AAD7K3V3"/>